<protein>
    <submittedName>
        <fullName evidence="1">Uncharacterized protein</fullName>
    </submittedName>
</protein>
<dbReference type="AlphaFoldDB" id="A0A9Q0BPN6"/>
<comment type="caution">
    <text evidence="1">The sequence shown here is derived from an EMBL/GenBank/DDBJ whole genome shotgun (WGS) entry which is preliminary data.</text>
</comment>
<gene>
    <name evidence="1" type="ORF">M5D96_007916</name>
</gene>
<keyword evidence="2" id="KW-1185">Reference proteome</keyword>
<dbReference type="Proteomes" id="UP001059596">
    <property type="component" value="Unassembled WGS sequence"/>
</dbReference>
<evidence type="ECO:0000313" key="2">
    <source>
        <dbReference type="Proteomes" id="UP001059596"/>
    </source>
</evidence>
<evidence type="ECO:0000313" key="1">
    <source>
        <dbReference type="EMBL" id="KAI8039199.1"/>
    </source>
</evidence>
<dbReference type="EMBL" id="JAMKOV010000006">
    <property type="protein sequence ID" value="KAI8039199.1"/>
    <property type="molecule type" value="Genomic_DNA"/>
</dbReference>
<name>A0A9Q0BPN6_9MUSC</name>
<organism evidence="1 2">
    <name type="scientific">Drosophila gunungcola</name>
    <name type="common">fruit fly</name>
    <dbReference type="NCBI Taxonomy" id="103775"/>
    <lineage>
        <taxon>Eukaryota</taxon>
        <taxon>Metazoa</taxon>
        <taxon>Ecdysozoa</taxon>
        <taxon>Arthropoda</taxon>
        <taxon>Hexapoda</taxon>
        <taxon>Insecta</taxon>
        <taxon>Pterygota</taxon>
        <taxon>Neoptera</taxon>
        <taxon>Endopterygota</taxon>
        <taxon>Diptera</taxon>
        <taxon>Brachycera</taxon>
        <taxon>Muscomorpha</taxon>
        <taxon>Ephydroidea</taxon>
        <taxon>Drosophilidae</taxon>
        <taxon>Drosophila</taxon>
        <taxon>Sophophora</taxon>
    </lineage>
</organism>
<reference evidence="1" key="1">
    <citation type="journal article" date="2023" name="Genome Biol. Evol.">
        <title>Long-read-based Genome Assembly of Drosophila gunungcola Reveals Fewer Chemosensory Genes in Flower-breeding Species.</title>
        <authorList>
            <person name="Negi A."/>
            <person name="Liao B.Y."/>
            <person name="Yeh S.D."/>
        </authorList>
    </citation>
    <scope>NUCLEOTIDE SEQUENCE</scope>
    <source>
        <strain evidence="1">Sukarami</strain>
    </source>
</reference>
<sequence>MGKDKQRDLPFLGQAHTAYTQSVLALSEARLFFGMQ</sequence>
<accession>A0A9Q0BPN6</accession>
<proteinExistence type="predicted"/>